<gene>
    <name evidence="4" type="ORF">ENS64_12945</name>
</gene>
<dbReference type="InterPro" id="IPR052710">
    <property type="entry name" value="CAAX_protease"/>
</dbReference>
<keyword evidence="4" id="KW-0378">Hydrolase</keyword>
<organism evidence="4">
    <name type="scientific">Schlesneria paludicola</name>
    <dbReference type="NCBI Taxonomy" id="360056"/>
    <lineage>
        <taxon>Bacteria</taxon>
        <taxon>Pseudomonadati</taxon>
        <taxon>Planctomycetota</taxon>
        <taxon>Planctomycetia</taxon>
        <taxon>Planctomycetales</taxon>
        <taxon>Planctomycetaceae</taxon>
        <taxon>Schlesneria</taxon>
    </lineage>
</organism>
<dbReference type="InterPro" id="IPR003675">
    <property type="entry name" value="Rce1/LyrA-like_dom"/>
</dbReference>
<keyword evidence="2" id="KW-0812">Transmembrane</keyword>
<feature type="domain" description="CAAX prenyl protease 2/Lysostaphin resistance protein A-like" evidence="3">
    <location>
        <begin position="218"/>
        <end position="305"/>
    </location>
</feature>
<dbReference type="GO" id="GO:0006508">
    <property type="term" value="P:proteolysis"/>
    <property type="evidence" value="ECO:0007669"/>
    <property type="project" value="UniProtKB-KW"/>
</dbReference>
<feature type="transmembrane region" description="Helical" evidence="2">
    <location>
        <begin position="246"/>
        <end position="265"/>
    </location>
</feature>
<dbReference type="GO" id="GO:0004175">
    <property type="term" value="F:endopeptidase activity"/>
    <property type="evidence" value="ECO:0007669"/>
    <property type="project" value="UniProtKB-ARBA"/>
</dbReference>
<keyword evidence="2" id="KW-0472">Membrane</keyword>
<name>A0A7C4QSB5_9PLAN</name>
<dbReference type="GO" id="GO:0080120">
    <property type="term" value="P:CAAX-box protein maturation"/>
    <property type="evidence" value="ECO:0007669"/>
    <property type="project" value="UniProtKB-ARBA"/>
</dbReference>
<evidence type="ECO:0000313" key="4">
    <source>
        <dbReference type="EMBL" id="HGT40148.1"/>
    </source>
</evidence>
<dbReference type="PANTHER" id="PTHR36435:SF1">
    <property type="entry name" value="CAAX AMINO TERMINAL PROTEASE FAMILY PROTEIN"/>
    <property type="match status" value="1"/>
</dbReference>
<evidence type="ECO:0000256" key="1">
    <source>
        <dbReference type="SAM" id="MobiDB-lite"/>
    </source>
</evidence>
<feature type="transmembrane region" description="Helical" evidence="2">
    <location>
        <begin position="331"/>
        <end position="348"/>
    </location>
</feature>
<feature type="transmembrane region" description="Helical" evidence="2">
    <location>
        <begin position="271"/>
        <end position="288"/>
    </location>
</feature>
<keyword evidence="2" id="KW-1133">Transmembrane helix</keyword>
<proteinExistence type="predicted"/>
<feature type="transmembrane region" description="Helical" evidence="2">
    <location>
        <begin position="161"/>
        <end position="181"/>
    </location>
</feature>
<dbReference type="GO" id="GO:0008237">
    <property type="term" value="F:metallopeptidase activity"/>
    <property type="evidence" value="ECO:0007669"/>
    <property type="project" value="UniProtKB-KW"/>
</dbReference>
<comment type="caution">
    <text evidence="4">The sequence shown here is derived from an EMBL/GenBank/DDBJ whole genome shotgun (WGS) entry which is preliminary data.</text>
</comment>
<protein>
    <submittedName>
        <fullName evidence="4">CPBP family intramembrane metalloprotease</fullName>
    </submittedName>
</protein>
<dbReference type="Pfam" id="PF02517">
    <property type="entry name" value="Rce1-like"/>
    <property type="match status" value="1"/>
</dbReference>
<feature type="transmembrane region" description="Helical" evidence="2">
    <location>
        <begin position="293"/>
        <end position="311"/>
    </location>
</feature>
<evidence type="ECO:0000256" key="2">
    <source>
        <dbReference type="SAM" id="Phobius"/>
    </source>
</evidence>
<reference evidence="4" key="1">
    <citation type="journal article" date="2020" name="mSystems">
        <title>Genome- and Community-Level Interaction Insights into Carbon Utilization and Element Cycling Functions of Hydrothermarchaeota in Hydrothermal Sediment.</title>
        <authorList>
            <person name="Zhou Z."/>
            <person name="Liu Y."/>
            <person name="Xu W."/>
            <person name="Pan J."/>
            <person name="Luo Z.H."/>
            <person name="Li M."/>
        </authorList>
    </citation>
    <scope>NUCLEOTIDE SEQUENCE [LARGE SCALE GENOMIC DNA]</scope>
    <source>
        <strain evidence="4">SpSt-508</strain>
    </source>
</reference>
<keyword evidence="4" id="KW-0482">Metalloprotease</keyword>
<dbReference type="EMBL" id="DSVQ01000016">
    <property type="protein sequence ID" value="HGT40148.1"/>
    <property type="molecule type" value="Genomic_DNA"/>
</dbReference>
<keyword evidence="4" id="KW-0645">Protease</keyword>
<feature type="transmembrane region" description="Helical" evidence="2">
    <location>
        <begin position="56"/>
        <end position="84"/>
    </location>
</feature>
<accession>A0A7C4QSB5</accession>
<dbReference type="PANTHER" id="PTHR36435">
    <property type="entry name" value="SLR1288 PROTEIN"/>
    <property type="match status" value="1"/>
</dbReference>
<feature type="transmembrane region" description="Helical" evidence="2">
    <location>
        <begin position="121"/>
        <end position="141"/>
    </location>
</feature>
<evidence type="ECO:0000259" key="3">
    <source>
        <dbReference type="Pfam" id="PF02517"/>
    </source>
</evidence>
<feature type="transmembrane region" description="Helical" evidence="2">
    <location>
        <begin position="217"/>
        <end position="234"/>
    </location>
</feature>
<feature type="transmembrane region" description="Helical" evidence="2">
    <location>
        <begin position="390"/>
        <end position="412"/>
    </location>
</feature>
<feature type="region of interest" description="Disordered" evidence="1">
    <location>
        <begin position="1"/>
        <end position="24"/>
    </location>
</feature>
<sequence>MTDSLSSDELPPAEAHEPLANGGDAALAAGEGRAEITEFLSPDQPRRLPGPGLPEALAWCVGLFTAHGAAAVVLVVVIVVLMMAGGRGLGPFVPPGHPGGESEVVHVPPAMTALDELPEEYLLLLIGGDQLLVLLLTLVAVSLRLRGRVSQTLNFSALRPLHVLIVVGLTLPLATLCGELYRVVHLGWSQLVDSWPMFRWLDESNAVDELQTVAKEASLPLMLLIIAVAPAVGEELVFRGVIGRGLVARWGLVRGVALTSILFGMVHFHPAHALAVIPLGAAMHLLYLGTRSFWAPVLLHFLNNAWATLAAKLAAGSEDAAAALDEPTSPVLLLASTTVVIVLGTLLFRTRTRYVQPDGREWDPGYATVEVPPVGVAQRVDGGCSSGRQLLTAVMAWAAFGAAFVAEVAASIP</sequence>
<dbReference type="AlphaFoldDB" id="A0A7C4QSB5"/>